<feature type="domain" description="MmgE/PrpD N-terminal" evidence="2">
    <location>
        <begin position="7"/>
        <end position="240"/>
    </location>
</feature>
<dbReference type="InterPro" id="IPR042183">
    <property type="entry name" value="MmgE/PrpD_sf_1"/>
</dbReference>
<evidence type="ECO:0000259" key="2">
    <source>
        <dbReference type="Pfam" id="PF03972"/>
    </source>
</evidence>
<sequence>MSTVSNQLAAFIHGTTIDGLRPDIVELAKTRVLDAIATALTSRGLPVPAPKLATAFVRGNTGSSTVIGSRSRVPAIDAALVNATLINGSSLDDFLEKSHPAAVVVPAAMAVAEEQDASGADFLVSVVAGYELVGRAYMGAPGMLPRFRATGVAGAIGAAAAAGKAFKLGEAALMSALGYAAMFASGFGEGFHAGTMEVKFNVGWAARSGVSAARLAYLGGTASPSVFEGKSGFFRAFGGNVDHVAAATQGLGERFLISDTIYKEYPVCIFVQTLMYLAGDLVKRHKLDAAQITRVSVLAPKDTFENPGFQNVAPYANPLQAHTSASFCTAAALLGKPVAEHAFYHKTTDPEVLALAAKVELLPPSGDKERVVVSVVCGGKTYEIEAPQMDMLRPTTNKVVEKFRRLAEPSLGRATDEVLDVVMGLDRIRHIGELTHLLQLDND</sequence>
<dbReference type="EMBL" id="NJIH01000006">
    <property type="protein sequence ID" value="OWT60090.1"/>
    <property type="molecule type" value="Genomic_DNA"/>
</dbReference>
<protein>
    <recommendedName>
        <fullName evidence="6">MmgE/PrpD family protein</fullName>
    </recommendedName>
</protein>
<dbReference type="OrthoDB" id="9797528at2"/>
<dbReference type="Pfam" id="PF19305">
    <property type="entry name" value="MmgE_PrpD_C"/>
    <property type="match status" value="1"/>
</dbReference>
<feature type="domain" description="MmgE/PrpD C-terminal" evidence="3">
    <location>
        <begin position="265"/>
        <end position="418"/>
    </location>
</feature>
<dbReference type="Gene3D" id="1.10.4100.10">
    <property type="entry name" value="2-methylcitrate dehydratase PrpD"/>
    <property type="match status" value="1"/>
</dbReference>
<dbReference type="RefSeq" id="WP_088603348.1">
    <property type="nucleotide sequence ID" value="NZ_NJIH01000006.1"/>
</dbReference>
<dbReference type="SUPFAM" id="SSF103378">
    <property type="entry name" value="2-methylcitrate dehydratase PrpD"/>
    <property type="match status" value="1"/>
</dbReference>
<evidence type="ECO:0000256" key="1">
    <source>
        <dbReference type="ARBA" id="ARBA00006174"/>
    </source>
</evidence>
<dbReference type="InterPro" id="IPR036148">
    <property type="entry name" value="MmgE/PrpD_sf"/>
</dbReference>
<dbReference type="AlphaFoldDB" id="A0A225MJK0"/>
<evidence type="ECO:0000259" key="3">
    <source>
        <dbReference type="Pfam" id="PF19305"/>
    </source>
</evidence>
<proteinExistence type="inferred from homology"/>
<evidence type="ECO:0008006" key="6">
    <source>
        <dbReference type="Google" id="ProtNLM"/>
    </source>
</evidence>
<dbReference type="GO" id="GO:0016829">
    <property type="term" value="F:lyase activity"/>
    <property type="evidence" value="ECO:0007669"/>
    <property type="project" value="InterPro"/>
</dbReference>
<organism evidence="4 5">
    <name type="scientific">Candidimonas nitroreducens</name>
    <dbReference type="NCBI Taxonomy" id="683354"/>
    <lineage>
        <taxon>Bacteria</taxon>
        <taxon>Pseudomonadati</taxon>
        <taxon>Pseudomonadota</taxon>
        <taxon>Betaproteobacteria</taxon>
        <taxon>Burkholderiales</taxon>
        <taxon>Alcaligenaceae</taxon>
        <taxon>Candidimonas</taxon>
    </lineage>
</organism>
<accession>A0A225MJK0</accession>
<dbReference type="InterPro" id="IPR045336">
    <property type="entry name" value="MmgE_PrpD_N"/>
</dbReference>
<reference evidence="5" key="1">
    <citation type="submission" date="2017-06" db="EMBL/GenBank/DDBJ databases">
        <title>Herbaspirillum phytohormonus sp. nov., isolated from the root nodule of Robinia pseudoacacia in lead-zinc mine.</title>
        <authorList>
            <person name="Fan M."/>
            <person name="Lin Y."/>
        </authorList>
    </citation>
    <scope>NUCLEOTIDE SEQUENCE [LARGE SCALE GENOMIC DNA]</scope>
    <source>
        <strain evidence="5">SC-089</strain>
    </source>
</reference>
<name>A0A225MJK0_9BURK</name>
<keyword evidence="5" id="KW-1185">Reference proteome</keyword>
<comment type="similarity">
    <text evidence="1">Belongs to the PrpD family.</text>
</comment>
<dbReference type="InterPro" id="IPR045337">
    <property type="entry name" value="MmgE_PrpD_C"/>
</dbReference>
<dbReference type="InterPro" id="IPR005656">
    <property type="entry name" value="MmgE_PrpD"/>
</dbReference>
<gene>
    <name evidence="4" type="ORF">CEY11_10460</name>
</gene>
<comment type="caution">
    <text evidence="4">The sequence shown here is derived from an EMBL/GenBank/DDBJ whole genome shotgun (WGS) entry which is preliminary data.</text>
</comment>
<dbReference type="PANTHER" id="PTHR16943:SF8">
    <property type="entry name" value="2-METHYLCITRATE DEHYDRATASE"/>
    <property type="match status" value="1"/>
</dbReference>
<dbReference type="PANTHER" id="PTHR16943">
    <property type="entry name" value="2-METHYLCITRATE DEHYDRATASE-RELATED"/>
    <property type="match status" value="1"/>
</dbReference>
<evidence type="ECO:0000313" key="5">
    <source>
        <dbReference type="Proteomes" id="UP000214603"/>
    </source>
</evidence>
<dbReference type="Proteomes" id="UP000214603">
    <property type="component" value="Unassembled WGS sequence"/>
</dbReference>
<evidence type="ECO:0000313" key="4">
    <source>
        <dbReference type="EMBL" id="OWT60090.1"/>
    </source>
</evidence>
<dbReference type="Pfam" id="PF03972">
    <property type="entry name" value="MmgE_PrpD_N"/>
    <property type="match status" value="1"/>
</dbReference>